<name>A0A2A8CUU0_9BACT</name>
<feature type="transmembrane region" description="Helical" evidence="1">
    <location>
        <begin position="164"/>
        <end position="183"/>
    </location>
</feature>
<reference evidence="2 3" key="1">
    <citation type="submission" date="2017-10" db="EMBL/GenBank/DDBJ databases">
        <title>Draft genome of Longibacter Salinarum.</title>
        <authorList>
            <person name="Goh K.M."/>
            <person name="Shamsir M.S."/>
            <person name="Lim S.W."/>
        </authorList>
    </citation>
    <scope>NUCLEOTIDE SEQUENCE [LARGE SCALE GENOMIC DNA]</scope>
    <source>
        <strain evidence="2 3">KCTC 52045</strain>
    </source>
</reference>
<dbReference type="AlphaFoldDB" id="A0A2A8CUU0"/>
<dbReference type="Proteomes" id="UP000220102">
    <property type="component" value="Unassembled WGS sequence"/>
</dbReference>
<gene>
    <name evidence="2" type="ORF">CRI94_14415</name>
</gene>
<keyword evidence="1" id="KW-0812">Transmembrane</keyword>
<dbReference type="Gene3D" id="3.40.720.10">
    <property type="entry name" value="Alkaline Phosphatase, subunit A"/>
    <property type="match status" value="1"/>
</dbReference>
<proteinExistence type="predicted"/>
<accession>A0A2A8CUU0</accession>
<dbReference type="InterPro" id="IPR017850">
    <property type="entry name" value="Alkaline_phosphatase_core_sf"/>
</dbReference>
<dbReference type="SUPFAM" id="SSF53649">
    <property type="entry name" value="Alkaline phosphatase-like"/>
    <property type="match status" value="1"/>
</dbReference>
<organism evidence="2 3">
    <name type="scientific">Longibacter salinarum</name>
    <dbReference type="NCBI Taxonomy" id="1850348"/>
    <lineage>
        <taxon>Bacteria</taxon>
        <taxon>Pseudomonadati</taxon>
        <taxon>Rhodothermota</taxon>
        <taxon>Rhodothermia</taxon>
        <taxon>Rhodothermales</taxon>
        <taxon>Salisaetaceae</taxon>
        <taxon>Longibacter</taxon>
    </lineage>
</organism>
<evidence type="ECO:0008006" key="4">
    <source>
        <dbReference type="Google" id="ProtNLM"/>
    </source>
</evidence>
<feature type="transmembrane region" description="Helical" evidence="1">
    <location>
        <begin position="45"/>
        <end position="66"/>
    </location>
</feature>
<keyword evidence="1" id="KW-0472">Membrane</keyword>
<keyword evidence="3" id="KW-1185">Reference proteome</keyword>
<feature type="transmembrane region" description="Helical" evidence="1">
    <location>
        <begin position="130"/>
        <end position="152"/>
    </location>
</feature>
<feature type="transmembrane region" description="Helical" evidence="1">
    <location>
        <begin position="12"/>
        <end position="33"/>
    </location>
</feature>
<comment type="caution">
    <text evidence="2">The sequence shown here is derived from an EMBL/GenBank/DDBJ whole genome shotgun (WGS) entry which is preliminary data.</text>
</comment>
<evidence type="ECO:0000256" key="1">
    <source>
        <dbReference type="SAM" id="Phobius"/>
    </source>
</evidence>
<dbReference type="EMBL" id="PDEQ01000008">
    <property type="protein sequence ID" value="PEN12230.1"/>
    <property type="molecule type" value="Genomic_DNA"/>
</dbReference>
<dbReference type="RefSeq" id="WP_098077312.1">
    <property type="nucleotide sequence ID" value="NZ_PDEQ01000008.1"/>
</dbReference>
<keyword evidence="1" id="KW-1133">Transmembrane helix</keyword>
<sequence length="597" mass="66330">MFSTIRTPEDSSSWRSFGIFLGAWLLLNLLPFLPATVSPLPISPYAPLSVDVLVLLTFAVLAMHLPMDAVRRWGLRIATAGVFFVLFYQIYDAVAYTAFQRSGLFAEDVQYLVDVSYFALDSLSWQTGGLAIVGLTAAAGLAWIVPHAVRLASSIGAGSRRAQFSLATVHLIAWPIVFVIAPAQEWGTENLTYQTSNERTRVRTVAAKVTENAQASARLYTMLDTLGRAPVDSTYFGYENVALDRKPHVYLYMIESLGEVLKQDPELRGPYRDMMSVVQDTLSQAGWHSASALSEAPVRGGRSWLAIASVLLGTRVDHQLLYERFQGTPEDVPSLVRFLSDQGYLTVTCQPYTVARPGLEITNPYGFDVLLHRDDLDYEGPTYGWGVVPMSDQYSLGVSHERHLKPAAEAGRPFFYFFETVLSHALWNYGLPPVIDHWSDFNEGNTSDVRDRLAAKAHPPYLLPDSITAPRIFDQPAKIRYLRHVAFEMEVLVQYLLRDAPDGSLVILMGDHQPPIVPSETFDVPIHILSRDPSLVQPFTDSGFVPGLRANNVPQWKHEGLFSLTVRSLVAADTSAQKRASLPPLKPEGVPRSIIVR</sequence>
<evidence type="ECO:0000313" key="2">
    <source>
        <dbReference type="EMBL" id="PEN12230.1"/>
    </source>
</evidence>
<evidence type="ECO:0000313" key="3">
    <source>
        <dbReference type="Proteomes" id="UP000220102"/>
    </source>
</evidence>
<protein>
    <recommendedName>
        <fullName evidence="4">Sulfatase N-terminal domain-containing protein</fullName>
    </recommendedName>
</protein>
<feature type="transmembrane region" description="Helical" evidence="1">
    <location>
        <begin position="73"/>
        <end position="91"/>
    </location>
</feature>
<dbReference type="OrthoDB" id="1490555at2"/>